<dbReference type="PROSITE" id="PS51257">
    <property type="entry name" value="PROKAR_LIPOPROTEIN"/>
    <property type="match status" value="1"/>
</dbReference>
<feature type="chain" id="PRO_5012462824" evidence="1">
    <location>
        <begin position="21"/>
        <end position="482"/>
    </location>
</feature>
<proteinExistence type="predicted"/>
<dbReference type="OrthoDB" id="843771at2"/>
<name>A0A1X7K3U6_9BACT</name>
<dbReference type="STRING" id="1028.SAMN05661096_02343"/>
<evidence type="ECO:0000313" key="2">
    <source>
        <dbReference type="EMBL" id="SMG35470.1"/>
    </source>
</evidence>
<dbReference type="Proteomes" id="UP000193804">
    <property type="component" value="Unassembled WGS sequence"/>
</dbReference>
<reference evidence="3" key="1">
    <citation type="submission" date="2017-04" db="EMBL/GenBank/DDBJ databases">
        <authorList>
            <person name="Varghese N."/>
            <person name="Submissions S."/>
        </authorList>
    </citation>
    <scope>NUCLEOTIDE SEQUENCE [LARGE SCALE GENOMIC DNA]</scope>
    <source>
        <strain evidence="3">DSM 4125</strain>
    </source>
</reference>
<keyword evidence="3" id="KW-1185">Reference proteome</keyword>
<feature type="signal peptide" evidence="1">
    <location>
        <begin position="1"/>
        <end position="20"/>
    </location>
</feature>
<organism evidence="2 3">
    <name type="scientific">Marivirga sericea</name>
    <dbReference type="NCBI Taxonomy" id="1028"/>
    <lineage>
        <taxon>Bacteria</taxon>
        <taxon>Pseudomonadati</taxon>
        <taxon>Bacteroidota</taxon>
        <taxon>Cytophagia</taxon>
        <taxon>Cytophagales</taxon>
        <taxon>Marivirgaceae</taxon>
        <taxon>Marivirga</taxon>
    </lineage>
</organism>
<evidence type="ECO:0000256" key="1">
    <source>
        <dbReference type="SAM" id="SignalP"/>
    </source>
</evidence>
<evidence type="ECO:0000313" key="3">
    <source>
        <dbReference type="Proteomes" id="UP000193804"/>
    </source>
</evidence>
<dbReference type="InterPro" id="IPR041662">
    <property type="entry name" value="SusD-like_2"/>
</dbReference>
<dbReference type="InterPro" id="IPR011990">
    <property type="entry name" value="TPR-like_helical_dom_sf"/>
</dbReference>
<gene>
    <name evidence="2" type="ORF">SAMN05661096_02343</name>
</gene>
<dbReference type="EMBL" id="FXAW01000004">
    <property type="protein sequence ID" value="SMG35470.1"/>
    <property type="molecule type" value="Genomic_DNA"/>
</dbReference>
<accession>A0A1X7K3U6</accession>
<dbReference type="SUPFAM" id="SSF48452">
    <property type="entry name" value="TPR-like"/>
    <property type="match status" value="1"/>
</dbReference>
<protein>
    <submittedName>
        <fullName evidence="2">Starch-binding associating with outer membrane</fullName>
    </submittedName>
</protein>
<dbReference type="Gene3D" id="1.25.40.390">
    <property type="match status" value="1"/>
</dbReference>
<keyword evidence="1" id="KW-0732">Signal</keyword>
<dbReference type="Pfam" id="PF12771">
    <property type="entry name" value="SusD-like_2"/>
    <property type="match status" value="1"/>
</dbReference>
<dbReference type="AlphaFoldDB" id="A0A1X7K3U6"/>
<sequence length="482" mass="54372">MRIMKNIGIVLMLLIMTACTDNFEEINENPNLPENVSPQFLLSNIISVSADRNTYEQGFRLANYLAQFSASVEFERIDRYEMGSNSGYWNTIFRLLSDIRSMQEIEGTNEAYQAVGDIMRSYLFSQLTDMYGDVPYTDAINALDGNFSPRYDTQESIYMDNETGILAVLAQSVETLKSTNSSIQGDMMFNNDLNQWVKFANSLRVRYFLRVSNKITDFSELQSIVANEDLMQSNADNAVVPYLSSAPNQWPMSLAGLGLYQEHRMTQTVDSILTLWDDPRIAILYKPTEESVQNGNLEYNGLLNGQSRETIAEKGINLSNISLFGSVFRDVPNGVDGQIMQYAELQFALAEAALKGYISRDANSYYQEGLAASFDYWGANLPADYFTRPSIALTGNTEDDLVKILSQKWLSLINNGHEAWFNVRRTGIPNLKAGPDNLNGDRYPVRYLYPESEQATNAENFQEAAQRIGGNTVNSKGWWESD</sequence>